<accession>A0ABR9D3I2</accession>
<name>A0ABR9D3I2_9GAMM</name>
<dbReference type="Proteomes" id="UP000652176">
    <property type="component" value="Unassembled WGS sequence"/>
</dbReference>
<sequence>MKFFDWMIDGITSAFDALFAWLRLIYESMKAALYDLPLVIFDKFVDALIGAFSLFNGMLDCCMSGAASLQVAVDAIPAATGTVYFLDRAGLVPCLACLGAAATFRMVRKLVTLGHW</sequence>
<comment type="caution">
    <text evidence="1">The sequence shown here is derived from an EMBL/GenBank/DDBJ whole genome shotgun (WGS) entry which is preliminary data.</text>
</comment>
<organism evidence="1 2">
    <name type="scientific">Methylomonas albis</name>
    <dbReference type="NCBI Taxonomy" id="1854563"/>
    <lineage>
        <taxon>Bacteria</taxon>
        <taxon>Pseudomonadati</taxon>
        <taxon>Pseudomonadota</taxon>
        <taxon>Gammaproteobacteria</taxon>
        <taxon>Methylococcales</taxon>
        <taxon>Methylococcaceae</taxon>
        <taxon>Methylomonas</taxon>
    </lineage>
</organism>
<dbReference type="RefSeq" id="WP_192375765.1">
    <property type="nucleotide sequence ID" value="NZ_CAJHIV010000001.1"/>
</dbReference>
<evidence type="ECO:0000313" key="2">
    <source>
        <dbReference type="Proteomes" id="UP000652176"/>
    </source>
</evidence>
<evidence type="ECO:0000313" key="1">
    <source>
        <dbReference type="EMBL" id="MBD9357490.1"/>
    </source>
</evidence>
<proteinExistence type="predicted"/>
<keyword evidence="2" id="KW-1185">Reference proteome</keyword>
<gene>
    <name evidence="1" type="ORF">IE877_16675</name>
</gene>
<protein>
    <recommendedName>
        <fullName evidence="3">Head virion protein G6P</fullName>
    </recommendedName>
</protein>
<evidence type="ECO:0008006" key="3">
    <source>
        <dbReference type="Google" id="ProtNLM"/>
    </source>
</evidence>
<reference evidence="1 2" key="1">
    <citation type="submission" date="2020-09" db="EMBL/GenBank/DDBJ databases">
        <title>Methylomonas albis sp. nov. and Methylomonas fluvii sp. nov.: Two cold-adapted methanotrophs from the River Elbe and an amended description of Methylovulum psychrotolerans strain Eb1.</title>
        <authorList>
            <person name="Bussmann I.K."/>
            <person name="Klings K.-W."/>
            <person name="Warnstedt J."/>
            <person name="Hoppert M."/>
            <person name="Saborowski A."/>
            <person name="Horn F."/>
            <person name="Liebner S."/>
        </authorList>
    </citation>
    <scope>NUCLEOTIDE SEQUENCE [LARGE SCALE GENOMIC DNA]</scope>
    <source>
        <strain evidence="1 2">EbA</strain>
    </source>
</reference>
<dbReference type="EMBL" id="JACXSS010000001">
    <property type="protein sequence ID" value="MBD9357490.1"/>
    <property type="molecule type" value="Genomic_DNA"/>
</dbReference>